<evidence type="ECO:0000256" key="1">
    <source>
        <dbReference type="ARBA" id="ARBA00004906"/>
    </source>
</evidence>
<dbReference type="InterPro" id="IPR015943">
    <property type="entry name" value="WD40/YVTN_repeat-like_dom_sf"/>
</dbReference>
<feature type="region of interest" description="Disordered" evidence="7">
    <location>
        <begin position="550"/>
        <end position="605"/>
    </location>
</feature>
<evidence type="ECO:0000256" key="5">
    <source>
        <dbReference type="ARBA" id="ARBA00022786"/>
    </source>
</evidence>
<dbReference type="Gene3D" id="2.130.10.10">
    <property type="entry name" value="YVTN repeat-like/Quinoprotein amine dehydrogenase"/>
    <property type="match status" value="1"/>
</dbReference>
<feature type="compositionally biased region" description="Basic and acidic residues" evidence="7">
    <location>
        <begin position="217"/>
        <end position="229"/>
    </location>
</feature>
<dbReference type="SMART" id="SM00564">
    <property type="entry name" value="PQQ"/>
    <property type="match status" value="3"/>
</dbReference>
<feature type="region of interest" description="Disordered" evidence="7">
    <location>
        <begin position="337"/>
        <end position="362"/>
    </location>
</feature>
<comment type="similarity">
    <text evidence="2">Belongs to the WD repeat MET30/SCONB/SCON-2 family.</text>
</comment>
<organism evidence="9 10">
    <name type="scientific">Venturia effusa</name>
    <dbReference type="NCBI Taxonomy" id="50376"/>
    <lineage>
        <taxon>Eukaryota</taxon>
        <taxon>Fungi</taxon>
        <taxon>Dikarya</taxon>
        <taxon>Ascomycota</taxon>
        <taxon>Pezizomycotina</taxon>
        <taxon>Dothideomycetes</taxon>
        <taxon>Pleosporomycetidae</taxon>
        <taxon>Venturiales</taxon>
        <taxon>Venturiaceae</taxon>
        <taxon>Venturia</taxon>
    </lineage>
</organism>
<keyword evidence="5" id="KW-0833">Ubl conjugation pathway</keyword>
<accession>A0A517LH75</accession>
<dbReference type="PROSITE" id="PS50181">
    <property type="entry name" value="FBOX"/>
    <property type="match status" value="1"/>
</dbReference>
<feature type="repeat" description="WD" evidence="6">
    <location>
        <begin position="953"/>
        <end position="991"/>
    </location>
</feature>
<reference evidence="9 10" key="1">
    <citation type="submission" date="2019-07" db="EMBL/GenBank/DDBJ databases">
        <title>Finished genome of Venturia effusa.</title>
        <authorList>
            <person name="Young C.A."/>
            <person name="Cox M.P."/>
            <person name="Ganley A.R.D."/>
            <person name="David W.J."/>
        </authorList>
    </citation>
    <scope>NUCLEOTIDE SEQUENCE [LARGE SCALE GENOMIC DNA]</scope>
    <source>
        <strain evidence="10">albino</strain>
    </source>
</reference>
<dbReference type="PROSITE" id="PS50294">
    <property type="entry name" value="WD_REPEATS_REGION"/>
    <property type="match status" value="4"/>
</dbReference>
<dbReference type="InterPro" id="IPR020472">
    <property type="entry name" value="WD40_PAC1"/>
</dbReference>
<evidence type="ECO:0000256" key="6">
    <source>
        <dbReference type="PROSITE-ProRule" id="PRU00221"/>
    </source>
</evidence>
<dbReference type="InterPro" id="IPR001680">
    <property type="entry name" value="WD40_rpt"/>
</dbReference>
<dbReference type="PANTHER" id="PTHR19872">
    <property type="entry name" value="UBIQUITIN LIGASE SPECIFICITY FACTOR/HREP PROTEIN"/>
    <property type="match status" value="1"/>
</dbReference>
<feature type="repeat" description="WD" evidence="6">
    <location>
        <begin position="913"/>
        <end position="952"/>
    </location>
</feature>
<keyword evidence="3 6" id="KW-0853">WD repeat</keyword>
<feature type="repeat" description="WD" evidence="6">
    <location>
        <begin position="871"/>
        <end position="912"/>
    </location>
</feature>
<dbReference type="SMART" id="SM00256">
    <property type="entry name" value="FBOX"/>
    <property type="match status" value="1"/>
</dbReference>
<dbReference type="InterPro" id="IPR036322">
    <property type="entry name" value="WD40_repeat_dom_sf"/>
</dbReference>
<dbReference type="InterPro" id="IPR051075">
    <property type="entry name" value="SCF_subunit_WD-repeat"/>
</dbReference>
<dbReference type="InterPro" id="IPR036047">
    <property type="entry name" value="F-box-like_dom_sf"/>
</dbReference>
<evidence type="ECO:0000256" key="3">
    <source>
        <dbReference type="ARBA" id="ARBA00022574"/>
    </source>
</evidence>
<dbReference type="EMBL" id="CP042196">
    <property type="protein sequence ID" value="QDS74977.1"/>
    <property type="molecule type" value="Genomic_DNA"/>
</dbReference>
<dbReference type="Proteomes" id="UP000316270">
    <property type="component" value="Chromosome 12"/>
</dbReference>
<dbReference type="InterPro" id="IPR001810">
    <property type="entry name" value="F-box_dom"/>
</dbReference>
<feature type="domain" description="F-box" evidence="8">
    <location>
        <begin position="461"/>
        <end position="508"/>
    </location>
</feature>
<feature type="repeat" description="WD" evidence="6">
    <location>
        <begin position="831"/>
        <end position="870"/>
    </location>
</feature>
<dbReference type="AlphaFoldDB" id="A0A517LH75"/>
<evidence type="ECO:0000259" key="8">
    <source>
        <dbReference type="PROSITE" id="PS50181"/>
    </source>
</evidence>
<feature type="repeat" description="WD" evidence="6">
    <location>
        <begin position="715"/>
        <end position="754"/>
    </location>
</feature>
<keyword evidence="10" id="KW-1185">Reference proteome</keyword>
<evidence type="ECO:0000256" key="2">
    <source>
        <dbReference type="ARBA" id="ARBA00007968"/>
    </source>
</evidence>
<dbReference type="CDD" id="cd00200">
    <property type="entry name" value="WD40"/>
    <property type="match status" value="1"/>
</dbReference>
<protein>
    <recommendedName>
        <fullName evidence="8">F-box domain-containing protein</fullName>
    </recommendedName>
</protein>
<dbReference type="SMART" id="SM00320">
    <property type="entry name" value="WD40"/>
    <property type="match status" value="7"/>
</dbReference>
<proteinExistence type="inferred from homology"/>
<name>A0A517LH75_9PEZI</name>
<evidence type="ECO:0000313" key="10">
    <source>
        <dbReference type="Proteomes" id="UP000316270"/>
    </source>
</evidence>
<comment type="pathway">
    <text evidence="1">Protein modification; protein ubiquitination.</text>
</comment>
<gene>
    <name evidence="9" type="ORF">FKW77_005227</name>
</gene>
<keyword evidence="4" id="KW-0677">Repeat</keyword>
<dbReference type="PRINTS" id="PR00320">
    <property type="entry name" value="GPROTEINBRPT"/>
</dbReference>
<evidence type="ECO:0000256" key="4">
    <source>
        <dbReference type="ARBA" id="ARBA00022737"/>
    </source>
</evidence>
<dbReference type="Gene3D" id="1.20.1280.50">
    <property type="match status" value="1"/>
</dbReference>
<dbReference type="CDD" id="cd22147">
    <property type="entry name" value="F-box_SpPof1-like"/>
    <property type="match status" value="1"/>
</dbReference>
<dbReference type="STRING" id="50376.A0A517LH75"/>
<dbReference type="PROSITE" id="PS50082">
    <property type="entry name" value="WD_REPEATS_2"/>
    <property type="match status" value="5"/>
</dbReference>
<sequence length="1064" mass="116679">MAGAQLLLDAHIDSAYDSTNSVTLAPPSPDTDSPRIMDVDHQSLVHDNRGLGSPPTGKFATVATLSATQTTVVTTTTTTTTSIPPLLMRPPRHLHDRDPKHYPLAASPIPASLRKFSFTLDGQLTSFREDDLPEESLVEYPQTHTAGFMSTNIPRSVNAREHYATPNKTDEHNGLASTSVLSNVVNLRKRATPPSLREAAEIASLQRRNKKARPTPSRRETLESLDNRAPRSRLSQSFDNTSPINTALVGAENAAKVKAPARGTRRTAGGFSGDGLEGAYRTSRELRGRGLFGRSSDRTRKGVQASFVEDSRHNAGLSTTPPIIESDLELLEAEEAPREQIPQHRRPTPLDTLSAQDASLPSPSLSPITAAANFNGADFDDEESVYEDANETSTLDLSLNNGHHNITPPSEPTFMDIPNILDTFDAMPAEVQSYVMYHLLRRCAKPTLHMVADLVNPSLKCDFLALLPLELSMNIVSHFDVQTMCRAAQVSKKWRHIIDSDEKAWKTLLDTDGFVLPAGDIERAVKEGWGWQSPEGPNGCEMDLSASSMDLASSTPLSSPPGSAREYGDYSAPNSSSRPKRKAAKHGSRDGKKRKTKATSLSSSKVKAAPWIQSFDAAQGPIGHANAAALAVPNPEIGMPSLRNLHLYKSLYRRHYAIKKGWMDEDTKPRHLAFRAHGRHVVTCLQFDGDKIITGSDDTHIHVYDTKTGREIKRLIGHEGGVWALQYDGNTLVSGSTDRSVRVWDIAKGKCVQQFHGHTSTVRCLVILKPTKIGETPDGRPIMMPKVPLIITGSRDSNLRVWKLPQPGDRSIMQQSPVANENENPYFIRVLSGHSHSVRAIAAHGDTLVSGSYDSTVRVWEISTGDLKHRLGGHTAKVYSVVLDHERNRCISGSMDNTVRVWCLGTGSQMYSLDGHTSLVGLLDLNYGRLVSAAADSTLRIWDPENGHCKSTLSAHTGAITCFQHDDQKVISGSDRTLKLWNVKSGECVRDLLTDLSGVWQVKFNDRRCVAAVQREQSTYIEVLDFGAARDGVQPDRRGCRTVVDKDGQEVEETSDEEGEANIL</sequence>
<evidence type="ECO:0000313" key="9">
    <source>
        <dbReference type="EMBL" id="QDS74977.1"/>
    </source>
</evidence>
<dbReference type="Pfam" id="PF12937">
    <property type="entry name" value="F-box-like"/>
    <property type="match status" value="1"/>
</dbReference>
<dbReference type="Pfam" id="PF00400">
    <property type="entry name" value="WD40"/>
    <property type="match status" value="7"/>
</dbReference>
<feature type="region of interest" description="Disordered" evidence="7">
    <location>
        <begin position="204"/>
        <end position="243"/>
    </location>
</feature>
<dbReference type="InterPro" id="IPR019775">
    <property type="entry name" value="WD40_repeat_CS"/>
</dbReference>
<feature type="compositionally biased region" description="Polar residues" evidence="7">
    <location>
        <begin position="233"/>
        <end position="243"/>
    </location>
</feature>
<evidence type="ECO:0000256" key="7">
    <source>
        <dbReference type="SAM" id="MobiDB-lite"/>
    </source>
</evidence>
<feature type="compositionally biased region" description="Basic residues" evidence="7">
    <location>
        <begin position="578"/>
        <end position="597"/>
    </location>
</feature>
<dbReference type="PANTHER" id="PTHR19872:SF9">
    <property type="entry name" value="UBIQUITIN-BINDING SDF UBIQUITIN LIGASE COMPLEX SUBUNIT"/>
    <property type="match status" value="1"/>
</dbReference>
<dbReference type="PROSITE" id="PS00678">
    <property type="entry name" value="WD_REPEATS_1"/>
    <property type="match status" value="2"/>
</dbReference>
<dbReference type="InterPro" id="IPR018391">
    <property type="entry name" value="PQQ_b-propeller_rpt"/>
</dbReference>
<dbReference type="SUPFAM" id="SSF50978">
    <property type="entry name" value="WD40 repeat-like"/>
    <property type="match status" value="1"/>
</dbReference>
<dbReference type="SUPFAM" id="SSF81383">
    <property type="entry name" value="F-box domain"/>
    <property type="match status" value="1"/>
</dbReference>
<dbReference type="OrthoDB" id="190105at2759"/>
<feature type="compositionally biased region" description="Polar residues" evidence="7">
    <location>
        <begin position="351"/>
        <end position="362"/>
    </location>
</feature>